<keyword evidence="5 6" id="KW-0949">S-adenosyl-L-methionine</keyword>
<organism evidence="7 8">
    <name type="scientific">Heliorestis acidaminivorans</name>
    <dbReference type="NCBI Taxonomy" id="553427"/>
    <lineage>
        <taxon>Bacteria</taxon>
        <taxon>Bacillati</taxon>
        <taxon>Bacillota</taxon>
        <taxon>Clostridia</taxon>
        <taxon>Eubacteriales</taxon>
        <taxon>Heliobacteriaceae</taxon>
        <taxon>Heliorestis</taxon>
    </lineage>
</organism>
<dbReference type="EC" id="2.1.1.-" evidence="6"/>
<comment type="function">
    <text evidence="6">Specifically methylates the N7 position of a guanine in 16S rRNA.</text>
</comment>
<protein>
    <recommendedName>
        <fullName evidence="6">Ribosomal RNA small subunit methyltransferase G</fullName>
        <ecNumber evidence="6">2.1.1.-</ecNumber>
    </recommendedName>
    <alternativeName>
        <fullName evidence="6">16S rRNA 7-methylguanosine methyltransferase</fullName>
        <shortName evidence="6">16S rRNA m7G methyltransferase</shortName>
    </alternativeName>
</protein>
<gene>
    <name evidence="6 7" type="primary">rsmG</name>
    <name evidence="7" type="ORF">F9B85_04765</name>
</gene>
<accession>A0A6I0F2Y6</accession>
<dbReference type="FunFam" id="3.40.50.150:FF:000041">
    <property type="entry name" value="Ribosomal RNA small subunit methyltransferase G"/>
    <property type="match status" value="1"/>
</dbReference>
<comment type="caution">
    <text evidence="6">Lacks conserved residue(s) required for the propagation of feature annotation.</text>
</comment>
<dbReference type="Pfam" id="PF02527">
    <property type="entry name" value="GidB"/>
    <property type="match status" value="1"/>
</dbReference>
<comment type="subcellular location">
    <subcellularLocation>
        <location evidence="6">Cytoplasm</location>
    </subcellularLocation>
</comment>
<dbReference type="EMBL" id="WBXO01000002">
    <property type="protein sequence ID" value="KAB2953920.1"/>
    <property type="molecule type" value="Genomic_DNA"/>
</dbReference>
<dbReference type="PANTHER" id="PTHR31760">
    <property type="entry name" value="S-ADENOSYL-L-METHIONINE-DEPENDENT METHYLTRANSFERASES SUPERFAMILY PROTEIN"/>
    <property type="match status" value="1"/>
</dbReference>
<keyword evidence="8" id="KW-1185">Reference proteome</keyword>
<evidence type="ECO:0000256" key="3">
    <source>
        <dbReference type="ARBA" id="ARBA00022603"/>
    </source>
</evidence>
<keyword evidence="4 6" id="KW-0808">Transferase</keyword>
<feature type="binding site" evidence="6">
    <location>
        <position position="107"/>
    </location>
    <ligand>
        <name>S-adenosyl-L-methionine</name>
        <dbReference type="ChEBI" id="CHEBI:59789"/>
    </ligand>
</feature>
<feature type="binding site" evidence="6">
    <location>
        <position position="172"/>
    </location>
    <ligand>
        <name>S-adenosyl-L-methionine</name>
        <dbReference type="ChEBI" id="CHEBI:59789"/>
    </ligand>
</feature>
<evidence type="ECO:0000256" key="5">
    <source>
        <dbReference type="ARBA" id="ARBA00022691"/>
    </source>
</evidence>
<evidence type="ECO:0000256" key="1">
    <source>
        <dbReference type="ARBA" id="ARBA00022490"/>
    </source>
</evidence>
<dbReference type="GO" id="GO:0070043">
    <property type="term" value="F:rRNA (guanine-N7-)-methyltransferase activity"/>
    <property type="evidence" value="ECO:0007669"/>
    <property type="project" value="UniProtKB-UniRule"/>
</dbReference>
<reference evidence="7 8" key="1">
    <citation type="submission" date="2019-10" db="EMBL/GenBank/DDBJ databases">
        <title>Whole-genome sequence of the extremophile Heliorestis acidaminivorans DSM 24790.</title>
        <authorList>
            <person name="Kyndt J.A."/>
            <person name="Meyer T.E."/>
        </authorList>
    </citation>
    <scope>NUCLEOTIDE SEQUENCE [LARGE SCALE GENOMIC DNA]</scope>
    <source>
        <strain evidence="7 8">DSM 24790</strain>
    </source>
</reference>
<dbReference type="PANTHER" id="PTHR31760:SF0">
    <property type="entry name" value="S-ADENOSYL-L-METHIONINE-DEPENDENT METHYLTRANSFERASES SUPERFAMILY PROTEIN"/>
    <property type="match status" value="1"/>
</dbReference>
<proteinExistence type="inferred from homology"/>
<dbReference type="RefSeq" id="WP_151619031.1">
    <property type="nucleotide sequence ID" value="NZ_WBXO01000002.1"/>
</dbReference>
<dbReference type="OrthoDB" id="9808773at2"/>
<feature type="binding site" evidence="6">
    <location>
        <position position="102"/>
    </location>
    <ligand>
        <name>S-adenosyl-L-methionine</name>
        <dbReference type="ChEBI" id="CHEBI:59789"/>
    </ligand>
</feature>
<evidence type="ECO:0000256" key="6">
    <source>
        <dbReference type="HAMAP-Rule" id="MF_00074"/>
    </source>
</evidence>
<dbReference type="HAMAP" id="MF_00074">
    <property type="entry name" value="16SrRNA_methyltr_G"/>
    <property type="match status" value="1"/>
</dbReference>
<comment type="similarity">
    <text evidence="6">Belongs to the methyltransferase superfamily. RNA methyltransferase RsmG family.</text>
</comment>
<dbReference type="GO" id="GO:0005829">
    <property type="term" value="C:cytosol"/>
    <property type="evidence" value="ECO:0007669"/>
    <property type="project" value="TreeGrafter"/>
</dbReference>
<evidence type="ECO:0000256" key="2">
    <source>
        <dbReference type="ARBA" id="ARBA00022552"/>
    </source>
</evidence>
<evidence type="ECO:0000313" key="8">
    <source>
        <dbReference type="Proteomes" id="UP000468766"/>
    </source>
</evidence>
<keyword evidence="2 6" id="KW-0698">rRNA processing</keyword>
<feature type="binding site" evidence="6">
    <location>
        <begin position="153"/>
        <end position="154"/>
    </location>
    <ligand>
        <name>S-adenosyl-L-methionine</name>
        <dbReference type="ChEBI" id="CHEBI:59789"/>
    </ligand>
</feature>
<dbReference type="InterPro" id="IPR029063">
    <property type="entry name" value="SAM-dependent_MTases_sf"/>
</dbReference>
<dbReference type="Proteomes" id="UP000468766">
    <property type="component" value="Unassembled WGS sequence"/>
</dbReference>
<dbReference type="AlphaFoldDB" id="A0A6I0F2Y6"/>
<evidence type="ECO:0000256" key="4">
    <source>
        <dbReference type="ARBA" id="ARBA00022679"/>
    </source>
</evidence>
<dbReference type="NCBIfam" id="TIGR00138">
    <property type="entry name" value="rsmG_gidB"/>
    <property type="match status" value="1"/>
</dbReference>
<comment type="caution">
    <text evidence="7">The sequence shown here is derived from an EMBL/GenBank/DDBJ whole genome shotgun (WGS) entry which is preliminary data.</text>
</comment>
<dbReference type="Gene3D" id="3.40.50.150">
    <property type="entry name" value="Vaccinia Virus protein VP39"/>
    <property type="match status" value="1"/>
</dbReference>
<keyword evidence="1 6" id="KW-0963">Cytoplasm</keyword>
<sequence>MNSASPQQNKRNIIWTEQDELIFRNVLQEGLEKLKFPLPSPTIDLFTFYAKEMVMTNNNLNLTAITDPKEVAEKHFLDSFLPMLLLPMIESKEKNLQVADIGTGAGFPGLPLAILYRNWQVTLIDSLQKRCRFLQDLSTKMSCTNVLVQHGRVEELGKQTDYREKQDLVMARAVARLPVLVEYCLPFVAINGLFVALKGADGQEELQEAQKAIEELGGKLAWAEESSLPFSGDKRFLIGIKKIKSTPSKYPRRAGIPAKNPIL</sequence>
<evidence type="ECO:0000313" key="7">
    <source>
        <dbReference type="EMBL" id="KAB2953920.1"/>
    </source>
</evidence>
<dbReference type="SUPFAM" id="SSF53335">
    <property type="entry name" value="S-adenosyl-L-methionine-dependent methyltransferases"/>
    <property type="match status" value="1"/>
</dbReference>
<keyword evidence="3 6" id="KW-0489">Methyltransferase</keyword>
<name>A0A6I0F2Y6_9FIRM</name>
<dbReference type="InterPro" id="IPR003682">
    <property type="entry name" value="rRNA_ssu_MeTfrase_G"/>
</dbReference>